<proteinExistence type="predicted"/>
<dbReference type="RefSeq" id="WP_165688535.1">
    <property type="nucleotide sequence ID" value="NZ_FTLW01000001.1"/>
</dbReference>
<dbReference type="InterPro" id="IPR025263">
    <property type="entry name" value="YhdP_central"/>
</dbReference>
<gene>
    <name evidence="2" type="ORF">SAMN05421546_0459</name>
</gene>
<dbReference type="Proteomes" id="UP000241788">
    <property type="component" value="Unassembled WGS sequence"/>
</dbReference>
<dbReference type="STRING" id="1604334.SAMN05421546_0459"/>
<accession>A0A1N6P1X5</accession>
<dbReference type="Pfam" id="PF13116">
    <property type="entry name" value="YhdP"/>
    <property type="match status" value="1"/>
</dbReference>
<organism evidence="2 3">
    <name type="scientific">Solilutibacter tolerans</name>
    <dbReference type="NCBI Taxonomy" id="1604334"/>
    <lineage>
        <taxon>Bacteria</taxon>
        <taxon>Pseudomonadati</taxon>
        <taxon>Pseudomonadota</taxon>
        <taxon>Gammaproteobacteria</taxon>
        <taxon>Lysobacterales</taxon>
        <taxon>Lysobacteraceae</taxon>
        <taxon>Solilutibacter</taxon>
    </lineage>
</organism>
<dbReference type="AlphaFoldDB" id="A0A1N6P1X5"/>
<keyword evidence="3" id="KW-1185">Reference proteome</keyword>
<evidence type="ECO:0000313" key="2">
    <source>
        <dbReference type="EMBL" id="SIP98351.1"/>
    </source>
</evidence>
<dbReference type="PANTHER" id="PTHR38690">
    <property type="entry name" value="PROTEASE-RELATED"/>
    <property type="match status" value="1"/>
</dbReference>
<evidence type="ECO:0000313" key="3">
    <source>
        <dbReference type="Proteomes" id="UP000241788"/>
    </source>
</evidence>
<dbReference type="NCBIfam" id="TIGR02099">
    <property type="entry name" value="YhdP family protein"/>
    <property type="match status" value="1"/>
</dbReference>
<evidence type="ECO:0000259" key="1">
    <source>
        <dbReference type="Pfam" id="PF13116"/>
    </source>
</evidence>
<protein>
    <submittedName>
        <fullName evidence="2">TIGR02099 family protein</fullName>
    </submittedName>
</protein>
<feature type="domain" description="YhdP central" evidence="1">
    <location>
        <begin position="26"/>
        <end position="1237"/>
    </location>
</feature>
<reference evidence="3" key="1">
    <citation type="submission" date="2017-01" db="EMBL/GenBank/DDBJ databases">
        <authorList>
            <person name="Varghese N."/>
            <person name="Submissions S."/>
        </authorList>
    </citation>
    <scope>NUCLEOTIDE SEQUENCE [LARGE SCALE GENOMIC DNA]</scope>
    <source>
        <strain evidence="3">UM1</strain>
    </source>
</reference>
<dbReference type="EMBL" id="FTLW01000001">
    <property type="protein sequence ID" value="SIP98351.1"/>
    <property type="molecule type" value="Genomic_DNA"/>
</dbReference>
<sequence>MVQLRVAGLVTGPGVGAATQGLRWVESNPASIASWLSVRAKQPVRFTAVRAEWTRRGPLLALRGLHIGPGQDAIALGQAEVLIAPYTGWLPGRRFTELRLHNLSFTLERSPAGEWHVRGLPGQSSGRDPLETLEGLGELQVIGGRLRIVAPASGLDVEIPRIDLRMQVSGARVRAGVRAWAKGVEMPLQASMDIDRKRGDGRVYAGARRIDLEGWSSLLRWQGAMLVSGHGRAQSWLEMKGRRVIAVTSISDLRDVALRPVSPAPGATPEVRFERLRQRTQFMRDGEGWMFRAPELTWTQAGRETRMDGIAVRHEGQRWAVRAGHVAIGPLLQVADLSDRLPTGLRHWLGRAKPGGSLHDVAVQGAGKQLQSLEARAESLGFFSVGNAPGLEGVAGKLHGDGDALSLQLDPKARMIFDWPRGFGVPHPITASGTVSLWREGKGVRVGTGGMHIQGGGYSADARGGLWFQNDGTLPWIDIAAQLGEADVPVARKFWIRHLMPPQAIEWLDMALVDGRVKNGRAIITGDLDDWPFTGNNGRFEARADIDNGQLRFQHDWPAIQQARLHAAFIGPGMKVQGSGELSGVKVDTVTAEIADFGKGGLAIGANGRGDAAQLLTLLRQSPLEKTLGSTFQRVGASGPADVTFSLFQPLHDDAPAQRIAGTVALRGATLIERELDLEFRNVSGMANYDGEGFIAERMSVQHDGHPGRLSLRAGQPHVRDRDNAFEADLAATLTTQALLAKAPDMAWLQPYLQGSSEWTVAVALPASADAANARPSRVHLQSNLVGTAIRLPAPLGKPANEPLQSEVRIPLPVDAGDVEVVLGRRIALRAHSRDGRTGIRAQLGTGTVPAASSLQGLLVEGRADDVDALAWAGFGSGGAGKDGPSIKPVRVDVQAARLTLLGQRYADARLQLSPTASGSRVQVESNGLEGMLDIPQADGATITGRFNRAAFGIGKPKAGATSALTGSPDDVNPARVPPLDIAIQDMRVNGISFGNLTLKTRPTVAGMQVETLQLRAPNQAIDVQGQWTGLGSAARTRMDVQVDSRDYGALLGRMGFVDQLKKGNGRVGMSLAWPGAPSDFSPAALTGALDVSIRDGQLVELEPGAGRVLGLLSVARLPQRLTLDFRDFFDKGFAFDRIEGKVKFADGLARSEGLVIEGPAAQIDITGNANMVSQQFDQTIEVRPRTGNLLTAVGAIAGGPVGAAVGAVANAVLKKPLSEVGAKSYRVTGPWDAPKVEVMAKPRATSTRKN</sequence>
<name>A0A1N6P1X5_9GAMM</name>
<dbReference type="PANTHER" id="PTHR38690:SF1">
    <property type="entry name" value="PROTEASE"/>
    <property type="match status" value="1"/>
</dbReference>
<dbReference type="InterPro" id="IPR011836">
    <property type="entry name" value="YhdP"/>
</dbReference>